<dbReference type="Proteomes" id="UP000276133">
    <property type="component" value="Unassembled WGS sequence"/>
</dbReference>
<protein>
    <submittedName>
        <fullName evidence="1">Uncharacterized protein</fullName>
    </submittedName>
</protein>
<accession>A0A3M7SGF4</accession>
<evidence type="ECO:0000313" key="2">
    <source>
        <dbReference type="Proteomes" id="UP000276133"/>
    </source>
</evidence>
<sequence length="76" mass="8777">MVIKTFGGCKILNLPISNLETNFFISCFFQAKYNKNITEVSNQDTSSIQLHCRLIFFLKSYLMAYKSIKALLNRFG</sequence>
<keyword evidence="2" id="KW-1185">Reference proteome</keyword>
<dbReference type="EMBL" id="REGN01001406">
    <property type="protein sequence ID" value="RNA34851.1"/>
    <property type="molecule type" value="Genomic_DNA"/>
</dbReference>
<comment type="caution">
    <text evidence="1">The sequence shown here is derived from an EMBL/GenBank/DDBJ whole genome shotgun (WGS) entry which is preliminary data.</text>
</comment>
<proteinExistence type="predicted"/>
<evidence type="ECO:0000313" key="1">
    <source>
        <dbReference type="EMBL" id="RNA34851.1"/>
    </source>
</evidence>
<reference evidence="1 2" key="1">
    <citation type="journal article" date="2018" name="Sci. Rep.">
        <title>Genomic signatures of local adaptation to the degree of environmental predictability in rotifers.</title>
        <authorList>
            <person name="Franch-Gras L."/>
            <person name="Hahn C."/>
            <person name="Garcia-Roger E.M."/>
            <person name="Carmona M.J."/>
            <person name="Serra M."/>
            <person name="Gomez A."/>
        </authorList>
    </citation>
    <scope>NUCLEOTIDE SEQUENCE [LARGE SCALE GENOMIC DNA]</scope>
    <source>
        <strain evidence="1">HYR1</strain>
    </source>
</reference>
<gene>
    <name evidence="1" type="ORF">BpHYR1_005547</name>
</gene>
<dbReference type="AlphaFoldDB" id="A0A3M7SGF4"/>
<organism evidence="1 2">
    <name type="scientific">Brachionus plicatilis</name>
    <name type="common">Marine rotifer</name>
    <name type="synonym">Brachionus muelleri</name>
    <dbReference type="NCBI Taxonomy" id="10195"/>
    <lineage>
        <taxon>Eukaryota</taxon>
        <taxon>Metazoa</taxon>
        <taxon>Spiralia</taxon>
        <taxon>Gnathifera</taxon>
        <taxon>Rotifera</taxon>
        <taxon>Eurotatoria</taxon>
        <taxon>Monogononta</taxon>
        <taxon>Pseudotrocha</taxon>
        <taxon>Ploima</taxon>
        <taxon>Brachionidae</taxon>
        <taxon>Brachionus</taxon>
    </lineage>
</organism>
<name>A0A3M7SGF4_BRAPC</name>